<feature type="transmembrane region" description="Helical" evidence="6">
    <location>
        <begin position="498"/>
        <end position="516"/>
    </location>
</feature>
<dbReference type="PANTHER" id="PTHR23506">
    <property type="entry name" value="GH10249P"/>
    <property type="match status" value="1"/>
</dbReference>
<feature type="transmembrane region" description="Helical" evidence="6">
    <location>
        <begin position="466"/>
        <end position="486"/>
    </location>
</feature>
<feature type="transmembrane region" description="Helical" evidence="6">
    <location>
        <begin position="432"/>
        <end position="454"/>
    </location>
</feature>
<keyword evidence="9" id="KW-1185">Reference proteome</keyword>
<reference evidence="9" key="1">
    <citation type="submission" date="2019-07" db="EMBL/GenBank/DDBJ databases">
        <title>Chitinimonas sp. nov., isolated from Ny-Alesund, arctica soil.</title>
        <authorList>
            <person name="Xu Q."/>
            <person name="Peng F."/>
        </authorList>
    </citation>
    <scope>NUCLEOTIDE SEQUENCE [LARGE SCALE GENOMIC DNA]</scope>
    <source>
        <strain evidence="9">R3-44</strain>
    </source>
</reference>
<feature type="transmembrane region" description="Helical" evidence="6">
    <location>
        <begin position="608"/>
        <end position="628"/>
    </location>
</feature>
<comment type="subcellular location">
    <subcellularLocation>
        <location evidence="1">Membrane</location>
        <topology evidence="1">Multi-pass membrane protein</topology>
    </subcellularLocation>
</comment>
<dbReference type="PROSITE" id="PS50850">
    <property type="entry name" value="MFS"/>
    <property type="match status" value="1"/>
</dbReference>
<protein>
    <submittedName>
        <fullName evidence="8">MFS transporter</fullName>
    </submittedName>
</protein>
<proteinExistence type="predicted"/>
<dbReference type="GO" id="GO:0016020">
    <property type="term" value="C:membrane"/>
    <property type="evidence" value="ECO:0007669"/>
    <property type="project" value="UniProtKB-SubCell"/>
</dbReference>
<evidence type="ECO:0000256" key="5">
    <source>
        <dbReference type="ARBA" id="ARBA00023136"/>
    </source>
</evidence>
<evidence type="ECO:0000256" key="1">
    <source>
        <dbReference type="ARBA" id="ARBA00004141"/>
    </source>
</evidence>
<organism evidence="8 9">
    <name type="scientific">Chitinimonas arctica</name>
    <dbReference type="NCBI Taxonomy" id="2594795"/>
    <lineage>
        <taxon>Bacteria</taxon>
        <taxon>Pseudomonadati</taxon>
        <taxon>Pseudomonadota</taxon>
        <taxon>Betaproteobacteria</taxon>
        <taxon>Neisseriales</taxon>
        <taxon>Chitinibacteraceae</taxon>
        <taxon>Chitinimonas</taxon>
    </lineage>
</organism>
<dbReference type="InterPro" id="IPR050930">
    <property type="entry name" value="MFS_Vesicular_Transporter"/>
</dbReference>
<keyword evidence="2" id="KW-0813">Transport</keyword>
<dbReference type="OrthoDB" id="4008739at2"/>
<evidence type="ECO:0000256" key="4">
    <source>
        <dbReference type="ARBA" id="ARBA00022989"/>
    </source>
</evidence>
<dbReference type="GO" id="GO:0022857">
    <property type="term" value="F:transmembrane transporter activity"/>
    <property type="evidence" value="ECO:0007669"/>
    <property type="project" value="InterPro"/>
</dbReference>
<feature type="transmembrane region" description="Helical" evidence="6">
    <location>
        <begin position="226"/>
        <end position="245"/>
    </location>
</feature>
<evidence type="ECO:0000256" key="3">
    <source>
        <dbReference type="ARBA" id="ARBA00022692"/>
    </source>
</evidence>
<dbReference type="Pfam" id="PF07690">
    <property type="entry name" value="MFS_1"/>
    <property type="match status" value="1"/>
</dbReference>
<dbReference type="InterPro" id="IPR020846">
    <property type="entry name" value="MFS_dom"/>
</dbReference>
<gene>
    <name evidence="8" type="ORF">FNU76_00675</name>
</gene>
<feature type="transmembrane region" description="Helical" evidence="6">
    <location>
        <begin position="678"/>
        <end position="698"/>
    </location>
</feature>
<evidence type="ECO:0000256" key="6">
    <source>
        <dbReference type="SAM" id="Phobius"/>
    </source>
</evidence>
<feature type="transmembrane region" description="Helical" evidence="6">
    <location>
        <begin position="537"/>
        <end position="563"/>
    </location>
</feature>
<dbReference type="PANTHER" id="PTHR23506:SF23">
    <property type="entry name" value="GH10249P"/>
    <property type="match status" value="1"/>
</dbReference>
<feature type="transmembrane region" description="Helical" evidence="6">
    <location>
        <begin position="407"/>
        <end position="426"/>
    </location>
</feature>
<keyword evidence="3 6" id="KW-0812">Transmembrane</keyword>
<evidence type="ECO:0000313" key="9">
    <source>
        <dbReference type="Proteomes" id="UP000317550"/>
    </source>
</evidence>
<dbReference type="InterPro" id="IPR036259">
    <property type="entry name" value="MFS_trans_sf"/>
</dbReference>
<dbReference type="Proteomes" id="UP000317550">
    <property type="component" value="Chromosome"/>
</dbReference>
<name>A0A516SA98_9NEIS</name>
<accession>A0A516SA98</accession>
<feature type="transmembrane region" description="Helical" evidence="6">
    <location>
        <begin position="377"/>
        <end position="395"/>
    </location>
</feature>
<feature type="transmembrane region" description="Helical" evidence="6">
    <location>
        <begin position="704"/>
        <end position="725"/>
    </location>
</feature>
<dbReference type="SUPFAM" id="SSF103473">
    <property type="entry name" value="MFS general substrate transporter"/>
    <property type="match status" value="1"/>
</dbReference>
<feature type="transmembrane region" description="Helical" evidence="6">
    <location>
        <begin position="583"/>
        <end position="601"/>
    </location>
</feature>
<keyword evidence="4 6" id="KW-1133">Transmembrane helix</keyword>
<keyword evidence="5 6" id="KW-0472">Membrane</keyword>
<dbReference type="Gene3D" id="1.20.1250.20">
    <property type="entry name" value="MFS general substrate transporter like domains"/>
    <property type="match status" value="1"/>
</dbReference>
<sequence>MAFDPLPGGGAGCRRSGSGRLILAARHPSTGARNPTIHGCGRTGGSKDGGVRTMTTARSATEQLQSRLALLATSLLIAAALALTLLAAPPLTAAVEPEMAGSVQVAGDSIAKLLQRADRLGLPFDRLNGVAASLDDARRDNPDIVYLVVADSQGKPLYGSGDAFRTPGANDTALRKRWAEQLAGSATIGPWLDTSLLIQDARGVRPLGTLHIGQRAATVEAQLRELGFDLLTVLVVACLTALELLRFVMAAMVGSPSAALAQGWQAAGQGDFSRYLPSDYFGGIGRLNAGYNAVIAGLNQRAQRLREQLGERFEHSLAGLRFHAGGERPTLFSGAVDFMRWPFFLLIFADSLSLSFFPLFVESFYSPAYGISRQLTLGLPISIFMFAWAMAMPWAGLWCDSLGYRRAFAIGAGITTVGLLLTAMSQTLIDLLLWRSLTAIGYGLVFVTAQTYIASHTPAARATRGMAMFLATFFAGSLSGAAIGGILADRLGHRPTLLLSACLGLLAAVFVLRFLARKRPGGTVRKSLSWRDIRLLLAHRPFLIITLLAAIPSKVALTGFLYYTAPLYLQALGNSQSAVGRVMMAYGLAIIAFSPLVAHLADKLGRHGWFVSIGGFAAAGAMFAIHFLDGTLGVALAILLLGMAHAIGVSPQLALIAQHCKDAVAEVGQATATGIFRLIERLGNVLGPLIAGTLIASYDFKGAFYGIGLLTLCTSMLFTLAFLWLGREQADPAEVAP</sequence>
<dbReference type="InterPro" id="IPR011701">
    <property type="entry name" value="MFS"/>
</dbReference>
<evidence type="ECO:0000256" key="2">
    <source>
        <dbReference type="ARBA" id="ARBA00022448"/>
    </source>
</evidence>
<dbReference type="KEGG" id="cari:FNU76_00675"/>
<evidence type="ECO:0000313" key="8">
    <source>
        <dbReference type="EMBL" id="QDQ24978.1"/>
    </source>
</evidence>
<evidence type="ECO:0000259" key="7">
    <source>
        <dbReference type="PROSITE" id="PS50850"/>
    </source>
</evidence>
<dbReference type="EMBL" id="CP041730">
    <property type="protein sequence ID" value="QDQ24978.1"/>
    <property type="molecule type" value="Genomic_DNA"/>
</dbReference>
<feature type="transmembrane region" description="Helical" evidence="6">
    <location>
        <begin position="634"/>
        <end position="657"/>
    </location>
</feature>
<feature type="transmembrane region" description="Helical" evidence="6">
    <location>
        <begin position="343"/>
        <end position="365"/>
    </location>
</feature>
<dbReference type="AlphaFoldDB" id="A0A516SA98"/>
<feature type="domain" description="Major facilitator superfamily (MFS) profile" evidence="7">
    <location>
        <begin position="339"/>
        <end position="731"/>
    </location>
</feature>